<dbReference type="EMBL" id="JADGJD010001372">
    <property type="protein sequence ID" value="KAJ3043175.1"/>
    <property type="molecule type" value="Genomic_DNA"/>
</dbReference>
<feature type="coiled-coil region" evidence="1">
    <location>
        <begin position="252"/>
        <end position="310"/>
    </location>
</feature>
<reference evidence="2" key="1">
    <citation type="submission" date="2020-05" db="EMBL/GenBank/DDBJ databases">
        <title>Phylogenomic resolution of chytrid fungi.</title>
        <authorList>
            <person name="Stajich J.E."/>
            <person name="Amses K."/>
            <person name="Simmons R."/>
            <person name="Seto K."/>
            <person name="Myers J."/>
            <person name="Bonds A."/>
            <person name="Quandt C.A."/>
            <person name="Barry K."/>
            <person name="Liu P."/>
            <person name="Grigoriev I."/>
            <person name="Longcore J.E."/>
            <person name="James T.Y."/>
        </authorList>
    </citation>
    <scope>NUCLEOTIDE SEQUENCE</scope>
    <source>
        <strain evidence="2">JEL0318</strain>
    </source>
</reference>
<keyword evidence="1" id="KW-0175">Coiled coil</keyword>
<proteinExistence type="predicted"/>
<dbReference type="AlphaFoldDB" id="A0AAD5S679"/>
<comment type="caution">
    <text evidence="2">The sequence shown here is derived from an EMBL/GenBank/DDBJ whole genome shotgun (WGS) entry which is preliminary data.</text>
</comment>
<dbReference type="InterPro" id="IPR039986">
    <property type="entry name" value="CFAP210"/>
</dbReference>
<evidence type="ECO:0000313" key="3">
    <source>
        <dbReference type="Proteomes" id="UP001212841"/>
    </source>
</evidence>
<keyword evidence="3" id="KW-1185">Reference proteome</keyword>
<protein>
    <recommendedName>
        <fullName evidence="4">Trichohyalin-plectin-homology domain-containing protein</fullName>
    </recommendedName>
</protein>
<feature type="coiled-coil region" evidence="1">
    <location>
        <begin position="99"/>
        <end position="126"/>
    </location>
</feature>
<dbReference type="PANTHER" id="PTHR28663:SF1">
    <property type="entry name" value="CILIA- AND FLAGELLA- ASSOCIATED PROTEIN 210"/>
    <property type="match status" value="1"/>
</dbReference>
<name>A0AAD5S679_9FUNG</name>
<evidence type="ECO:0000313" key="2">
    <source>
        <dbReference type="EMBL" id="KAJ3043175.1"/>
    </source>
</evidence>
<sequence length="539" mass="63035">MPANVLYARKPAALYTSVDPQIYSTAAGGYIPYDAPRNIHRSPTFVPPVFLSNDDVGRARKLGANVSADEKLREAMLKEKEQLHRQSLERTKDWGTTILGQRRRRLAAREEKLRKTEEEQQKIDAEWAKIRAAERQAAVDRARMMQFMEQSPVRELHAGALIANVLEERDKQIAYKRELKKQLAAEPEQEENFKLVSKERDQQDLRAARQAWVDRRKIAASQREQAAARDEAGRQQRKFDDDYQTFKNSQAVSELRAEAEMQDQKRQNEAKQLQEFIEEQRIWKEEHNKLKEEQTERERLENEKYRAMKVIIGKKRKEVEQGRINTRRNLGQLVAHTTEGTDLEKQRRLDEHIEFGIRQHAEDVARREAAEQAKKMKAETELEKYKVEHARKTIERKKKEHEEDLLTRQHLEDQATQFFQQIEAERQKAERMQDDLKRTHREQIAQNTQTRLQTRIQTNQTECDLLGSQNDLKTRLEAYAKELIKEWESTGRDTKPIIRALRKINTGGGGVVPDGTNPVDTFERLGFTVRWFGNGDGVV</sequence>
<evidence type="ECO:0000256" key="1">
    <source>
        <dbReference type="SAM" id="Coils"/>
    </source>
</evidence>
<dbReference type="Proteomes" id="UP001212841">
    <property type="component" value="Unassembled WGS sequence"/>
</dbReference>
<gene>
    <name evidence="2" type="ORF">HK097_001808</name>
</gene>
<dbReference type="PANTHER" id="PTHR28663">
    <property type="entry name" value="COILED-COIL DOMAIN-CONTAINING PROTEIN 173"/>
    <property type="match status" value="1"/>
</dbReference>
<evidence type="ECO:0008006" key="4">
    <source>
        <dbReference type="Google" id="ProtNLM"/>
    </source>
</evidence>
<feature type="coiled-coil region" evidence="1">
    <location>
        <begin position="368"/>
        <end position="442"/>
    </location>
</feature>
<organism evidence="2 3">
    <name type="scientific">Rhizophlyctis rosea</name>
    <dbReference type="NCBI Taxonomy" id="64517"/>
    <lineage>
        <taxon>Eukaryota</taxon>
        <taxon>Fungi</taxon>
        <taxon>Fungi incertae sedis</taxon>
        <taxon>Chytridiomycota</taxon>
        <taxon>Chytridiomycota incertae sedis</taxon>
        <taxon>Chytridiomycetes</taxon>
        <taxon>Rhizophlyctidales</taxon>
        <taxon>Rhizophlyctidaceae</taxon>
        <taxon>Rhizophlyctis</taxon>
    </lineage>
</organism>
<accession>A0AAD5S679</accession>